<feature type="compositionally biased region" description="Basic and acidic residues" evidence="7">
    <location>
        <begin position="1"/>
        <end position="14"/>
    </location>
</feature>
<feature type="transmembrane region" description="Helical" evidence="8">
    <location>
        <begin position="401"/>
        <end position="423"/>
    </location>
</feature>
<keyword evidence="6 8" id="KW-0472">Membrane</keyword>
<protein>
    <submittedName>
        <fullName evidence="12">Uncharacterized protein</fullName>
    </submittedName>
</protein>
<feature type="transmembrane region" description="Helical" evidence="8">
    <location>
        <begin position="267"/>
        <end position="292"/>
    </location>
</feature>
<evidence type="ECO:0000256" key="6">
    <source>
        <dbReference type="ARBA" id="ARBA00023136"/>
    </source>
</evidence>
<dbReference type="RefSeq" id="XP_016643495.1">
    <property type="nucleotide sequence ID" value="XM_016786893.1"/>
</dbReference>
<name>A0A084G8N4_PSEDA</name>
<keyword evidence="13" id="KW-1185">Reference proteome</keyword>
<dbReference type="Pfam" id="PF07662">
    <property type="entry name" value="Nucleos_tra2_C"/>
    <property type="match status" value="1"/>
</dbReference>
<comment type="similarity">
    <text evidence="2">Belongs to the concentrative nucleoside transporter (CNT) (TC 2.A.41) family.</text>
</comment>
<dbReference type="Pfam" id="PF01773">
    <property type="entry name" value="Nucleos_tra2_N"/>
    <property type="match status" value="1"/>
</dbReference>
<comment type="caution">
    <text evidence="12">The sequence shown here is derived from an EMBL/GenBank/DDBJ whole genome shotgun (WGS) entry which is preliminary data.</text>
</comment>
<dbReference type="VEuPathDB" id="FungiDB:SAPIO_CDS4316"/>
<evidence type="ECO:0000256" key="3">
    <source>
        <dbReference type="ARBA" id="ARBA00022475"/>
    </source>
</evidence>
<dbReference type="Proteomes" id="UP000028545">
    <property type="component" value="Unassembled WGS sequence"/>
</dbReference>
<dbReference type="OMA" id="CRDRKSI"/>
<evidence type="ECO:0000256" key="1">
    <source>
        <dbReference type="ARBA" id="ARBA00004651"/>
    </source>
</evidence>
<dbReference type="HOGENOM" id="CLU_016813_1_1_1"/>
<keyword evidence="5 8" id="KW-1133">Transmembrane helix</keyword>
<evidence type="ECO:0000256" key="2">
    <source>
        <dbReference type="ARBA" id="ARBA00009033"/>
    </source>
</evidence>
<reference evidence="12 13" key="1">
    <citation type="journal article" date="2014" name="Genome Announc.">
        <title>Draft genome sequence of the pathogenic fungus Scedosporium apiospermum.</title>
        <authorList>
            <person name="Vandeputte P."/>
            <person name="Ghamrawi S."/>
            <person name="Rechenmann M."/>
            <person name="Iltis A."/>
            <person name="Giraud S."/>
            <person name="Fleury M."/>
            <person name="Thornton C."/>
            <person name="Delhaes L."/>
            <person name="Meyer W."/>
            <person name="Papon N."/>
            <person name="Bouchara J.P."/>
        </authorList>
    </citation>
    <scope>NUCLEOTIDE SEQUENCE [LARGE SCALE GENOMIC DNA]</scope>
    <source>
        <strain evidence="12 13">IHEM 14462</strain>
    </source>
</reference>
<organism evidence="12 13">
    <name type="scientific">Pseudallescheria apiosperma</name>
    <name type="common">Scedosporium apiospermum</name>
    <dbReference type="NCBI Taxonomy" id="563466"/>
    <lineage>
        <taxon>Eukaryota</taxon>
        <taxon>Fungi</taxon>
        <taxon>Dikarya</taxon>
        <taxon>Ascomycota</taxon>
        <taxon>Pezizomycotina</taxon>
        <taxon>Sordariomycetes</taxon>
        <taxon>Hypocreomycetidae</taxon>
        <taxon>Microascales</taxon>
        <taxon>Microascaceae</taxon>
        <taxon>Scedosporium</taxon>
    </lineage>
</organism>
<proteinExistence type="inferred from homology"/>
<evidence type="ECO:0000256" key="5">
    <source>
        <dbReference type="ARBA" id="ARBA00022989"/>
    </source>
</evidence>
<feature type="domain" description="Concentrative nucleoside transporter N-terminal" evidence="9">
    <location>
        <begin position="156"/>
        <end position="227"/>
    </location>
</feature>
<feature type="transmembrane region" description="Helical" evidence="8">
    <location>
        <begin position="207"/>
        <end position="228"/>
    </location>
</feature>
<dbReference type="InterPro" id="IPR011642">
    <property type="entry name" value="Gate_dom"/>
</dbReference>
<dbReference type="KEGG" id="sapo:SAPIO_CDS4316"/>
<dbReference type="PANTHER" id="PTHR10590:SF4">
    <property type="entry name" value="SOLUTE CARRIER FAMILY 28 MEMBER 3"/>
    <property type="match status" value="1"/>
</dbReference>
<feature type="transmembrane region" description="Helical" evidence="8">
    <location>
        <begin position="120"/>
        <end position="140"/>
    </location>
</feature>
<dbReference type="OrthoDB" id="6075923at2759"/>
<dbReference type="GeneID" id="27723388"/>
<evidence type="ECO:0000313" key="12">
    <source>
        <dbReference type="EMBL" id="KEZ43696.1"/>
    </source>
</evidence>
<dbReference type="AlphaFoldDB" id="A0A084G8N4"/>
<gene>
    <name evidence="12" type="ORF">SAPIO_CDS4316</name>
</gene>
<evidence type="ECO:0000313" key="13">
    <source>
        <dbReference type="Proteomes" id="UP000028545"/>
    </source>
</evidence>
<keyword evidence="3" id="KW-1003">Cell membrane</keyword>
<dbReference type="GO" id="GO:0005886">
    <property type="term" value="C:plasma membrane"/>
    <property type="evidence" value="ECO:0007669"/>
    <property type="project" value="UniProtKB-SubCell"/>
</dbReference>
<feature type="transmembrane region" description="Helical" evidence="8">
    <location>
        <begin position="73"/>
        <end position="94"/>
    </location>
</feature>
<evidence type="ECO:0000259" key="11">
    <source>
        <dbReference type="Pfam" id="PF07670"/>
    </source>
</evidence>
<dbReference type="GO" id="GO:0015293">
    <property type="term" value="F:symporter activity"/>
    <property type="evidence" value="ECO:0007669"/>
    <property type="project" value="TreeGrafter"/>
</dbReference>
<feature type="transmembrane region" description="Helical" evidence="8">
    <location>
        <begin position="152"/>
        <end position="169"/>
    </location>
</feature>
<comment type="subcellular location">
    <subcellularLocation>
        <location evidence="1">Cell membrane</location>
        <topology evidence="1">Multi-pass membrane protein</topology>
    </subcellularLocation>
</comment>
<feature type="transmembrane region" description="Helical" evidence="8">
    <location>
        <begin position="46"/>
        <end position="66"/>
    </location>
</feature>
<dbReference type="InterPro" id="IPR002668">
    <property type="entry name" value="CNT_N_dom"/>
</dbReference>
<feature type="transmembrane region" description="Helical" evidence="8">
    <location>
        <begin position="538"/>
        <end position="557"/>
    </location>
</feature>
<evidence type="ECO:0000259" key="10">
    <source>
        <dbReference type="Pfam" id="PF07662"/>
    </source>
</evidence>
<dbReference type="Pfam" id="PF07670">
    <property type="entry name" value="Gate"/>
    <property type="match status" value="1"/>
</dbReference>
<feature type="domain" description="Concentrative nucleoside transporter C-terminal" evidence="10">
    <location>
        <begin position="341"/>
        <end position="553"/>
    </location>
</feature>
<sequence>MMDSSHDKTPKDGELADVTPALEEVQTDDGTGQEQLRRHRWPSLSTVIYVLVWVVMTGWWIAGLILHRHDLGWLIPFLVWLGLSIRIFTLVFPLNLAQNVLPLLPTRKISSAIDSIQPRYRLAFLALLTLAVVLAGTFGTQETPSNTRADRAVSLFGLAVFLTMFWVTSRNRKEISWRAVLMGILSQFLLGLFVLRTKAGYDIFNFLGFLAKSLLAFSGEATTFLTSASAVSSGWFLIVVLPPMIFFVSFIQLLHHWGWIQWLVGKFAAVFYCLMGISGAEAVAAAASPFLGQGEAAVLIKTFLPLLTAAEMHQVMTSGFATIAGSVLSAYIGLGIDPLALVSSCVMSIPAAVTISKLRYPETEEPLTKGVSRIRVPEDEEGKAFNSLHAVAKGSWTGIKIAGMVVASVLCILALLALTNGLLSWWGSYLNIDDLSVQLIVGYIFYPIAFLLGVERNGDLLKVAQLIGIKVVTNEFVAYAELTQNATYAPLSPRSRLIAMYALCGFGNISAVGVQMGALSQLAPGRTGTVTQVAASALISGVFATLTSASIAGMLMVDRE</sequence>
<dbReference type="InterPro" id="IPR011657">
    <property type="entry name" value="CNT_C_dom"/>
</dbReference>
<accession>A0A084G8N4</accession>
<feature type="region of interest" description="Disordered" evidence="7">
    <location>
        <begin position="1"/>
        <end position="34"/>
    </location>
</feature>
<dbReference type="GO" id="GO:0005337">
    <property type="term" value="F:nucleoside transmembrane transporter activity"/>
    <property type="evidence" value="ECO:0007669"/>
    <property type="project" value="InterPro"/>
</dbReference>
<evidence type="ECO:0000256" key="7">
    <source>
        <dbReference type="SAM" id="MobiDB-lite"/>
    </source>
</evidence>
<evidence type="ECO:0000256" key="8">
    <source>
        <dbReference type="SAM" id="Phobius"/>
    </source>
</evidence>
<evidence type="ECO:0000259" key="9">
    <source>
        <dbReference type="Pfam" id="PF01773"/>
    </source>
</evidence>
<feature type="transmembrane region" description="Helical" evidence="8">
    <location>
        <begin position="312"/>
        <end position="334"/>
    </location>
</feature>
<feature type="transmembrane region" description="Helical" evidence="8">
    <location>
        <begin position="175"/>
        <end position="195"/>
    </location>
</feature>
<dbReference type="InterPro" id="IPR008276">
    <property type="entry name" value="C_nuclsd_transpt"/>
</dbReference>
<feature type="transmembrane region" description="Helical" evidence="8">
    <location>
        <begin position="234"/>
        <end position="255"/>
    </location>
</feature>
<evidence type="ECO:0000256" key="4">
    <source>
        <dbReference type="ARBA" id="ARBA00022692"/>
    </source>
</evidence>
<dbReference type="EMBL" id="JOWA01000091">
    <property type="protein sequence ID" value="KEZ43696.1"/>
    <property type="molecule type" value="Genomic_DNA"/>
</dbReference>
<dbReference type="PANTHER" id="PTHR10590">
    <property type="entry name" value="SODIUM/NUCLEOSIDE COTRANSPORTER"/>
    <property type="match status" value="1"/>
</dbReference>
<feature type="domain" description="Nucleoside transporter/FeoB GTPase Gate" evidence="11">
    <location>
        <begin position="237"/>
        <end position="334"/>
    </location>
</feature>
<feature type="transmembrane region" description="Helical" evidence="8">
    <location>
        <begin position="435"/>
        <end position="454"/>
    </location>
</feature>
<keyword evidence="4 8" id="KW-0812">Transmembrane</keyword>
<feature type="transmembrane region" description="Helical" evidence="8">
    <location>
        <begin position="498"/>
        <end position="518"/>
    </location>
</feature>